<feature type="compositionally biased region" description="Low complexity" evidence="1">
    <location>
        <begin position="80"/>
        <end position="93"/>
    </location>
</feature>
<dbReference type="AlphaFoldDB" id="A0A7J7CYU9"/>
<comment type="caution">
    <text evidence="2">The sequence shown here is derived from an EMBL/GenBank/DDBJ whole genome shotgun (WGS) entry which is preliminary data.</text>
</comment>
<feature type="compositionally biased region" description="Basic and acidic residues" evidence="1">
    <location>
        <begin position="94"/>
        <end position="103"/>
    </location>
</feature>
<evidence type="ECO:0000313" key="3">
    <source>
        <dbReference type="Proteomes" id="UP000593562"/>
    </source>
</evidence>
<dbReference type="Proteomes" id="UP000593562">
    <property type="component" value="Unassembled WGS sequence"/>
</dbReference>
<feature type="region of interest" description="Disordered" evidence="1">
    <location>
        <begin position="1"/>
        <end position="103"/>
    </location>
</feature>
<evidence type="ECO:0000313" key="2">
    <source>
        <dbReference type="EMBL" id="KAF5739230.1"/>
    </source>
</evidence>
<dbReference type="EMBL" id="JAAARO010000012">
    <property type="protein sequence ID" value="KAF5739230.1"/>
    <property type="molecule type" value="Genomic_DNA"/>
</dbReference>
<gene>
    <name evidence="2" type="ORF">HS088_TW12G00432</name>
</gene>
<organism evidence="2 3">
    <name type="scientific">Tripterygium wilfordii</name>
    <name type="common">Thunder God vine</name>
    <dbReference type="NCBI Taxonomy" id="458696"/>
    <lineage>
        <taxon>Eukaryota</taxon>
        <taxon>Viridiplantae</taxon>
        <taxon>Streptophyta</taxon>
        <taxon>Embryophyta</taxon>
        <taxon>Tracheophyta</taxon>
        <taxon>Spermatophyta</taxon>
        <taxon>Magnoliopsida</taxon>
        <taxon>eudicotyledons</taxon>
        <taxon>Gunneridae</taxon>
        <taxon>Pentapetalae</taxon>
        <taxon>rosids</taxon>
        <taxon>fabids</taxon>
        <taxon>Celastrales</taxon>
        <taxon>Celastraceae</taxon>
        <taxon>Tripterygium</taxon>
    </lineage>
</organism>
<feature type="compositionally biased region" description="Basic and acidic residues" evidence="1">
    <location>
        <begin position="13"/>
        <end position="22"/>
    </location>
</feature>
<accession>A0A7J7CYU9</accession>
<reference evidence="2 3" key="1">
    <citation type="journal article" date="2020" name="Nat. Commun.">
        <title>Genome of Tripterygium wilfordii and identification of cytochrome P450 involved in triptolide biosynthesis.</title>
        <authorList>
            <person name="Tu L."/>
            <person name="Su P."/>
            <person name="Zhang Z."/>
            <person name="Gao L."/>
            <person name="Wang J."/>
            <person name="Hu T."/>
            <person name="Zhou J."/>
            <person name="Zhang Y."/>
            <person name="Zhao Y."/>
            <person name="Liu Y."/>
            <person name="Song Y."/>
            <person name="Tong Y."/>
            <person name="Lu Y."/>
            <person name="Yang J."/>
            <person name="Xu C."/>
            <person name="Jia M."/>
            <person name="Peters R.J."/>
            <person name="Huang L."/>
            <person name="Gao W."/>
        </authorList>
    </citation>
    <scope>NUCLEOTIDE SEQUENCE [LARGE SCALE GENOMIC DNA]</scope>
    <source>
        <strain evidence="3">cv. XIE 37</strain>
        <tissue evidence="2">Leaf</tissue>
    </source>
</reference>
<dbReference type="InParanoid" id="A0A7J7CYU9"/>
<proteinExistence type="predicted"/>
<sequence>MSQVKEITLSRTSMEDKRDDHVSPSSSPPTPPSPLPVSIGPGHQKYLFSPSPSSSPPFSPPSTTHPSNENLPLLQEELSHSAAAVAHSPSAFSLDRKDPDRVEPESSCLKDLLVWILQKCCSFCSKIP</sequence>
<protein>
    <submittedName>
        <fullName evidence="2">Uncharacterized protein</fullName>
    </submittedName>
</protein>
<name>A0A7J7CYU9_TRIWF</name>
<feature type="compositionally biased region" description="Pro residues" evidence="1">
    <location>
        <begin position="26"/>
        <end position="35"/>
    </location>
</feature>
<keyword evidence="3" id="KW-1185">Reference proteome</keyword>
<feature type="compositionally biased region" description="Polar residues" evidence="1">
    <location>
        <begin position="1"/>
        <end position="12"/>
    </location>
</feature>
<evidence type="ECO:0000256" key="1">
    <source>
        <dbReference type="SAM" id="MobiDB-lite"/>
    </source>
</evidence>